<keyword evidence="4" id="KW-1003">Cell membrane</keyword>
<gene>
    <name evidence="10" type="ORF">HU747_06305</name>
</gene>
<feature type="transmembrane region" description="Helical" evidence="8">
    <location>
        <begin position="136"/>
        <end position="158"/>
    </location>
</feature>
<dbReference type="CDD" id="cd17320">
    <property type="entry name" value="MFS_MdfA_MDR_like"/>
    <property type="match status" value="1"/>
</dbReference>
<feature type="transmembrane region" description="Helical" evidence="8">
    <location>
        <begin position="345"/>
        <end position="366"/>
    </location>
</feature>
<dbReference type="InterPro" id="IPR004812">
    <property type="entry name" value="Efflux_drug-R_Bcr/CmlA"/>
</dbReference>
<evidence type="ECO:0000313" key="11">
    <source>
        <dbReference type="Proteomes" id="UP000628086"/>
    </source>
</evidence>
<evidence type="ECO:0000256" key="2">
    <source>
        <dbReference type="ARBA" id="ARBA00006236"/>
    </source>
</evidence>
<keyword evidence="5 8" id="KW-0812">Transmembrane</keyword>
<organism evidence="10 11">
    <name type="scientific">Pseudomonas taiwanensis</name>
    <dbReference type="NCBI Taxonomy" id="470150"/>
    <lineage>
        <taxon>Bacteria</taxon>
        <taxon>Pseudomonadati</taxon>
        <taxon>Pseudomonadota</taxon>
        <taxon>Gammaproteobacteria</taxon>
        <taxon>Pseudomonadales</taxon>
        <taxon>Pseudomonadaceae</taxon>
        <taxon>Pseudomonas</taxon>
    </lineage>
</organism>
<evidence type="ECO:0000259" key="9">
    <source>
        <dbReference type="PROSITE" id="PS50850"/>
    </source>
</evidence>
<dbReference type="EMBL" id="JABWRS010000003">
    <property type="protein sequence ID" value="MBC3475207.1"/>
    <property type="molecule type" value="Genomic_DNA"/>
</dbReference>
<keyword evidence="3 8" id="KW-0813">Transport</keyword>
<comment type="caution">
    <text evidence="10">The sequence shown here is derived from an EMBL/GenBank/DDBJ whole genome shotgun (WGS) entry which is preliminary data.</text>
</comment>
<comment type="caution">
    <text evidence="8">Lacks conserved residue(s) required for the propagation of feature annotation.</text>
</comment>
<name>A0ABR6V5S3_9PSED</name>
<keyword evidence="8" id="KW-0997">Cell inner membrane</keyword>
<feature type="transmembrane region" description="Helical" evidence="8">
    <location>
        <begin position="213"/>
        <end position="232"/>
    </location>
</feature>
<evidence type="ECO:0000256" key="6">
    <source>
        <dbReference type="ARBA" id="ARBA00022989"/>
    </source>
</evidence>
<dbReference type="Proteomes" id="UP000628086">
    <property type="component" value="Unassembled WGS sequence"/>
</dbReference>
<evidence type="ECO:0000256" key="4">
    <source>
        <dbReference type="ARBA" id="ARBA00022475"/>
    </source>
</evidence>
<dbReference type="NCBIfam" id="TIGR00710">
    <property type="entry name" value="efflux_Bcr_CflA"/>
    <property type="match status" value="1"/>
</dbReference>
<evidence type="ECO:0000256" key="5">
    <source>
        <dbReference type="ARBA" id="ARBA00022692"/>
    </source>
</evidence>
<feature type="transmembrane region" description="Helical" evidence="8">
    <location>
        <begin position="49"/>
        <end position="69"/>
    </location>
</feature>
<evidence type="ECO:0000256" key="8">
    <source>
        <dbReference type="RuleBase" id="RU365088"/>
    </source>
</evidence>
<protein>
    <recommendedName>
        <fullName evidence="8">Bcr/CflA family efflux transporter</fullName>
    </recommendedName>
</protein>
<keyword evidence="6 8" id="KW-1133">Transmembrane helix</keyword>
<feature type="domain" description="Major facilitator superfamily (MFS) profile" evidence="9">
    <location>
        <begin position="11"/>
        <end position="400"/>
    </location>
</feature>
<sequence>MKAIDPHARAFLILMAAVSALGALGIDMALPANGSTASALGIAPEAMVWSLSVFLAGFAAVPLIAGPLCDRYGRRPVLLVSLVLFSVASLGCALSDSLGTLLSWRLLQGVGGGAGRPVILAIMRDCFQGSEARSKLSFMAALGMLAPLLAPSLGSLLIGFARWQMLYVFLAVYGIVIGLLLARGFKETLKVPLPQLSPRSLAAGYMKALAEPLFLAGTLVTSASFASIFAYVGAAPSLFIDTLGLTPQQFGLTFGACSAGLIVGAVSNGRLSAKHVEAHKLLLAGAGLAVAGCVGLATCALTDARSIWPWLVAILALTMSGGLVSGNATQMALQPFRQHAGTASALMSAMQMAGASLAGALVAALASFGSGLSMVIVCALCQAFMVGGIVWLRAQWPSRESASVAAES</sequence>
<keyword evidence="11" id="KW-1185">Reference proteome</keyword>
<feature type="transmembrane region" description="Helical" evidence="8">
    <location>
        <begin position="106"/>
        <end position="124"/>
    </location>
</feature>
<proteinExistence type="inferred from homology"/>
<accession>A0ABR6V5S3</accession>
<keyword evidence="7 8" id="KW-0472">Membrane</keyword>
<dbReference type="RefSeq" id="WP_023380165.1">
    <property type="nucleotide sequence ID" value="NZ_JABWRR010000003.1"/>
</dbReference>
<dbReference type="InterPro" id="IPR036259">
    <property type="entry name" value="MFS_trans_sf"/>
</dbReference>
<feature type="transmembrane region" description="Helical" evidence="8">
    <location>
        <begin position="372"/>
        <end position="392"/>
    </location>
</feature>
<dbReference type="PANTHER" id="PTHR23502">
    <property type="entry name" value="MAJOR FACILITATOR SUPERFAMILY"/>
    <property type="match status" value="1"/>
</dbReference>
<reference evidence="10 11" key="1">
    <citation type="journal article" date="2020" name="Microorganisms">
        <title>Reliable Identification of Environmental Pseudomonas Isolates Using the rpoD Gene.</title>
        <authorList>
            <consortium name="The Broad Institute Genome Sequencing Platform"/>
            <person name="Girard L."/>
            <person name="Lood C."/>
            <person name="Rokni-Zadeh H."/>
            <person name="van Noort V."/>
            <person name="Lavigne R."/>
            <person name="De Mot R."/>
        </authorList>
    </citation>
    <scope>NUCLEOTIDE SEQUENCE [LARGE SCALE GENOMIC DNA]</scope>
    <source>
        <strain evidence="10 11">RW7P2</strain>
    </source>
</reference>
<feature type="transmembrane region" description="Helical" evidence="8">
    <location>
        <begin position="307"/>
        <end position="324"/>
    </location>
</feature>
<evidence type="ECO:0000313" key="10">
    <source>
        <dbReference type="EMBL" id="MBC3475207.1"/>
    </source>
</evidence>
<dbReference type="InterPro" id="IPR011701">
    <property type="entry name" value="MFS"/>
</dbReference>
<feature type="transmembrane region" description="Helical" evidence="8">
    <location>
        <begin position="252"/>
        <end position="269"/>
    </location>
</feature>
<comment type="similarity">
    <text evidence="2 8">Belongs to the major facilitator superfamily. Bcr/CmlA family.</text>
</comment>
<comment type="subcellular location">
    <subcellularLocation>
        <location evidence="8">Cell inner membrane</location>
        <topology evidence="8">Multi-pass membrane protein</topology>
    </subcellularLocation>
    <subcellularLocation>
        <location evidence="1">Cell membrane</location>
        <topology evidence="1">Multi-pass membrane protein</topology>
    </subcellularLocation>
</comment>
<feature type="transmembrane region" description="Helical" evidence="8">
    <location>
        <begin position="281"/>
        <end position="301"/>
    </location>
</feature>
<feature type="transmembrane region" description="Helical" evidence="8">
    <location>
        <begin position="76"/>
        <end position="94"/>
    </location>
</feature>
<dbReference type="InterPro" id="IPR020846">
    <property type="entry name" value="MFS_dom"/>
</dbReference>
<dbReference type="Gene3D" id="1.20.1720.10">
    <property type="entry name" value="Multidrug resistance protein D"/>
    <property type="match status" value="1"/>
</dbReference>
<dbReference type="PANTHER" id="PTHR23502:SF132">
    <property type="entry name" value="POLYAMINE TRANSPORTER 2-RELATED"/>
    <property type="match status" value="1"/>
</dbReference>
<evidence type="ECO:0000256" key="3">
    <source>
        <dbReference type="ARBA" id="ARBA00022448"/>
    </source>
</evidence>
<feature type="transmembrane region" description="Helical" evidence="8">
    <location>
        <begin position="164"/>
        <end position="182"/>
    </location>
</feature>
<evidence type="ECO:0000256" key="7">
    <source>
        <dbReference type="ARBA" id="ARBA00023136"/>
    </source>
</evidence>
<evidence type="ECO:0000256" key="1">
    <source>
        <dbReference type="ARBA" id="ARBA00004651"/>
    </source>
</evidence>
<dbReference type="SUPFAM" id="SSF103473">
    <property type="entry name" value="MFS general substrate transporter"/>
    <property type="match status" value="1"/>
</dbReference>
<dbReference type="PROSITE" id="PS50850">
    <property type="entry name" value="MFS"/>
    <property type="match status" value="1"/>
</dbReference>
<dbReference type="Pfam" id="PF07690">
    <property type="entry name" value="MFS_1"/>
    <property type="match status" value="1"/>
</dbReference>